<dbReference type="EMBL" id="FNNG01000007">
    <property type="protein sequence ID" value="SDX18535.1"/>
    <property type="molecule type" value="Genomic_DNA"/>
</dbReference>
<keyword evidence="2" id="KW-1185">Reference proteome</keyword>
<name>A0A1H2ZMB9_9FIRM</name>
<sequence>MTNSLAEMRENGNPLPTVAYGYSIFPGGEKLDFNKMLKEADAQMYQYKKIHKSNAAQEITGTAKIKSNE</sequence>
<organism evidence="1 2">
    <name type="scientific">Tepidimicrobium xylanilyticum</name>
    <dbReference type="NCBI Taxonomy" id="1123352"/>
    <lineage>
        <taxon>Bacteria</taxon>
        <taxon>Bacillati</taxon>
        <taxon>Bacillota</taxon>
        <taxon>Tissierellia</taxon>
        <taxon>Tissierellales</taxon>
        <taxon>Tepidimicrobiaceae</taxon>
        <taxon>Tepidimicrobium</taxon>
    </lineage>
</organism>
<reference evidence="1 2" key="1">
    <citation type="submission" date="2016-10" db="EMBL/GenBank/DDBJ databases">
        <authorList>
            <person name="de Groot N.N."/>
        </authorList>
    </citation>
    <scope>NUCLEOTIDE SEQUENCE [LARGE SCALE GENOMIC DNA]</scope>
    <source>
        <strain evidence="1 2">DSM 23310</strain>
    </source>
</reference>
<evidence type="ECO:0000313" key="2">
    <source>
        <dbReference type="Proteomes" id="UP000198828"/>
    </source>
</evidence>
<evidence type="ECO:0000313" key="1">
    <source>
        <dbReference type="EMBL" id="SDX18535.1"/>
    </source>
</evidence>
<protein>
    <recommendedName>
        <fullName evidence="3">GGDEF domain-containing protein</fullName>
    </recommendedName>
</protein>
<gene>
    <name evidence="1" type="ORF">SAMN05660923_01884</name>
</gene>
<accession>A0A1H2ZMB9</accession>
<evidence type="ECO:0008006" key="3">
    <source>
        <dbReference type="Google" id="ProtNLM"/>
    </source>
</evidence>
<dbReference type="AlphaFoldDB" id="A0A1H2ZMB9"/>
<dbReference type="Proteomes" id="UP000198828">
    <property type="component" value="Unassembled WGS sequence"/>
</dbReference>
<proteinExistence type="predicted"/>